<organism evidence="1 2">
    <name type="scientific">Geodermatophilus aquaeductus</name>
    <dbReference type="NCBI Taxonomy" id="1564161"/>
    <lineage>
        <taxon>Bacteria</taxon>
        <taxon>Bacillati</taxon>
        <taxon>Actinomycetota</taxon>
        <taxon>Actinomycetes</taxon>
        <taxon>Geodermatophilales</taxon>
        <taxon>Geodermatophilaceae</taxon>
        <taxon>Geodermatophilus</taxon>
    </lineage>
</organism>
<gene>
    <name evidence="1" type="ORF">SAMN06273567_10717</name>
</gene>
<reference evidence="1 2" key="1">
    <citation type="submission" date="2017-05" db="EMBL/GenBank/DDBJ databases">
        <authorList>
            <person name="Varghese N."/>
            <person name="Submissions S."/>
        </authorList>
    </citation>
    <scope>NUCLEOTIDE SEQUENCE [LARGE SCALE GENOMIC DNA]</scope>
    <source>
        <strain evidence="1 2">DSM 46834</strain>
    </source>
</reference>
<protein>
    <submittedName>
        <fullName evidence="1">Uncharacterized protein</fullName>
    </submittedName>
</protein>
<proteinExistence type="predicted"/>
<evidence type="ECO:0000313" key="1">
    <source>
        <dbReference type="EMBL" id="SMO91152.1"/>
    </source>
</evidence>
<name>A0A521F4Q0_9ACTN</name>
<keyword evidence="2" id="KW-1185">Reference proteome</keyword>
<dbReference type="Proteomes" id="UP000317484">
    <property type="component" value="Unassembled WGS sequence"/>
</dbReference>
<accession>A0A521F4Q0</accession>
<sequence>MGEIHIMAEPLDTVRFLNARFKTGPEPDREQLQKAKSVLLEHRGAKGTGFEYMLARVDARLHAINTGQPIVEPEKPKADKAEVAKGLSVLAVIGLVVAACVSNMNDDNKSSGGGRDEIGAGVACEEFVKRQLRAPATADFPNFQEYVVTGSGDQYTVQGYVDAQNGFGALIRSDWSCSIQRDEEQEQWTLTAPVTLN</sequence>
<dbReference type="AlphaFoldDB" id="A0A521F4Q0"/>
<dbReference type="EMBL" id="FXTJ01000007">
    <property type="protein sequence ID" value="SMO91152.1"/>
    <property type="molecule type" value="Genomic_DNA"/>
</dbReference>
<evidence type="ECO:0000313" key="2">
    <source>
        <dbReference type="Proteomes" id="UP000317484"/>
    </source>
</evidence>